<sequence>MTNDDAVDDGARLPRSNLFTLDLKIPGLTPSGNTDSGRDTCHLEYAFVLVAYLSADVTSWSSVI</sequence>
<dbReference type="EMBL" id="ODYU01004284">
    <property type="protein sequence ID" value="SOQ43991.1"/>
    <property type="molecule type" value="Genomic_DNA"/>
</dbReference>
<name>A0A2H1VT18_SPOFR</name>
<organism evidence="1">
    <name type="scientific">Spodoptera frugiperda</name>
    <name type="common">Fall armyworm</name>
    <dbReference type="NCBI Taxonomy" id="7108"/>
    <lineage>
        <taxon>Eukaryota</taxon>
        <taxon>Metazoa</taxon>
        <taxon>Ecdysozoa</taxon>
        <taxon>Arthropoda</taxon>
        <taxon>Hexapoda</taxon>
        <taxon>Insecta</taxon>
        <taxon>Pterygota</taxon>
        <taxon>Neoptera</taxon>
        <taxon>Endopterygota</taxon>
        <taxon>Lepidoptera</taxon>
        <taxon>Glossata</taxon>
        <taxon>Ditrysia</taxon>
        <taxon>Noctuoidea</taxon>
        <taxon>Noctuidae</taxon>
        <taxon>Amphipyrinae</taxon>
        <taxon>Spodoptera</taxon>
    </lineage>
</organism>
<reference evidence="1" key="1">
    <citation type="submission" date="2016-07" db="EMBL/GenBank/DDBJ databases">
        <authorList>
            <person name="Bretaudeau A."/>
        </authorList>
    </citation>
    <scope>NUCLEOTIDE SEQUENCE</scope>
    <source>
        <strain evidence="1">Rice</strain>
        <tissue evidence="1">Whole body</tissue>
    </source>
</reference>
<evidence type="ECO:0000313" key="1">
    <source>
        <dbReference type="EMBL" id="SOQ43991.1"/>
    </source>
</evidence>
<accession>A0A2H1VT18</accession>
<dbReference type="AlphaFoldDB" id="A0A2H1VT18"/>
<gene>
    <name evidence="1" type="ORF">SFRICE_005563</name>
</gene>
<protein>
    <submittedName>
        <fullName evidence="1">SFRICE_005563</fullName>
    </submittedName>
</protein>
<proteinExistence type="predicted"/>